<accession>A0A561SUR5</accession>
<feature type="transmembrane region" description="Helical" evidence="7">
    <location>
        <begin position="250"/>
        <end position="274"/>
    </location>
</feature>
<evidence type="ECO:0000313" key="10">
    <source>
        <dbReference type="Proteomes" id="UP000321261"/>
    </source>
</evidence>
<evidence type="ECO:0000256" key="1">
    <source>
        <dbReference type="ARBA" id="ARBA00004651"/>
    </source>
</evidence>
<feature type="transmembrane region" description="Helical" evidence="7">
    <location>
        <begin position="192"/>
        <end position="209"/>
    </location>
</feature>
<dbReference type="GO" id="GO:0009246">
    <property type="term" value="P:enterobacterial common antigen biosynthetic process"/>
    <property type="evidence" value="ECO:0007669"/>
    <property type="project" value="TreeGrafter"/>
</dbReference>
<evidence type="ECO:0000259" key="8">
    <source>
        <dbReference type="Pfam" id="PF01757"/>
    </source>
</evidence>
<evidence type="ECO:0000256" key="3">
    <source>
        <dbReference type="ARBA" id="ARBA00022475"/>
    </source>
</evidence>
<organism evidence="9 10">
    <name type="scientific">Pseudonocardia hierapolitana</name>
    <dbReference type="NCBI Taxonomy" id="1128676"/>
    <lineage>
        <taxon>Bacteria</taxon>
        <taxon>Bacillati</taxon>
        <taxon>Actinomycetota</taxon>
        <taxon>Actinomycetes</taxon>
        <taxon>Pseudonocardiales</taxon>
        <taxon>Pseudonocardiaceae</taxon>
        <taxon>Pseudonocardia</taxon>
    </lineage>
</organism>
<comment type="caution">
    <text evidence="9">The sequence shown here is derived from an EMBL/GenBank/DDBJ whole genome shotgun (WGS) entry which is preliminary data.</text>
</comment>
<feature type="transmembrane region" description="Helical" evidence="7">
    <location>
        <begin position="68"/>
        <end position="87"/>
    </location>
</feature>
<reference evidence="9 10" key="1">
    <citation type="submission" date="2019-06" db="EMBL/GenBank/DDBJ databases">
        <title>Sequencing the genomes of 1000 actinobacteria strains.</title>
        <authorList>
            <person name="Klenk H.-P."/>
        </authorList>
    </citation>
    <scope>NUCLEOTIDE SEQUENCE [LARGE SCALE GENOMIC DNA]</scope>
    <source>
        <strain evidence="9 10">DSM 45671</strain>
    </source>
</reference>
<keyword evidence="10" id="KW-1185">Reference proteome</keyword>
<comment type="similarity">
    <text evidence="2">Belongs to the acyltransferase 3 family.</text>
</comment>
<keyword evidence="5 7" id="KW-1133">Transmembrane helix</keyword>
<feature type="transmembrane region" description="Helical" evidence="7">
    <location>
        <begin position="165"/>
        <end position="186"/>
    </location>
</feature>
<keyword evidence="3" id="KW-1003">Cell membrane</keyword>
<dbReference type="GO" id="GO:0005886">
    <property type="term" value="C:plasma membrane"/>
    <property type="evidence" value="ECO:0007669"/>
    <property type="project" value="UniProtKB-SubCell"/>
</dbReference>
<feature type="transmembrane region" description="Helical" evidence="7">
    <location>
        <begin position="221"/>
        <end position="244"/>
    </location>
</feature>
<name>A0A561SUR5_9PSEU</name>
<feature type="transmembrane region" description="Helical" evidence="7">
    <location>
        <begin position="318"/>
        <end position="345"/>
    </location>
</feature>
<sequence>MESSARMSAQHSSPLSLPIRDPSRSAWVDAAKGLSILLVVAHHAVSFLHTSGLAPPAVVAVNTALASMRMPLFFLVSGLFVAGPLAAPWRTLLHKRVAFFLYLFALWTLLRFAFFHIPAVAAVDPYVHDTDVVALAMAPLVPGSGVWFIYALALFAVIAKLSRPVPVWLQLGAAGVVSAFVGAEILQFEAEVWTRMARHLFFFLLGWHARTLVERVARSSTALRVTVTAAACVGCAAGAVVLGLRSIPGIALGLNLLAVTFGVLFAAWVARYRVGRPLVALGAQTLPVYLIHIFWIAVVMVGVANLDVPPVAQYALPAAIAVVCTVLSLLTHRLLVAGGGAWLFALPRRLAYRAPATVTG</sequence>
<dbReference type="Pfam" id="PF01757">
    <property type="entry name" value="Acyl_transf_3"/>
    <property type="match status" value="1"/>
</dbReference>
<evidence type="ECO:0000256" key="5">
    <source>
        <dbReference type="ARBA" id="ARBA00022989"/>
    </source>
</evidence>
<feature type="transmembrane region" description="Helical" evidence="7">
    <location>
        <begin position="133"/>
        <end position="158"/>
    </location>
</feature>
<dbReference type="GO" id="GO:0016413">
    <property type="term" value="F:O-acetyltransferase activity"/>
    <property type="evidence" value="ECO:0007669"/>
    <property type="project" value="TreeGrafter"/>
</dbReference>
<dbReference type="InterPro" id="IPR002656">
    <property type="entry name" value="Acyl_transf_3_dom"/>
</dbReference>
<dbReference type="AlphaFoldDB" id="A0A561SUR5"/>
<protein>
    <submittedName>
        <fullName evidence="9">Putative membrane protein YcfT</fullName>
    </submittedName>
</protein>
<dbReference type="EMBL" id="VIWU01000001">
    <property type="protein sequence ID" value="TWF78566.1"/>
    <property type="molecule type" value="Genomic_DNA"/>
</dbReference>
<evidence type="ECO:0000256" key="7">
    <source>
        <dbReference type="SAM" id="Phobius"/>
    </source>
</evidence>
<feature type="transmembrane region" description="Helical" evidence="7">
    <location>
        <begin position="286"/>
        <end position="306"/>
    </location>
</feature>
<dbReference type="Proteomes" id="UP000321261">
    <property type="component" value="Unassembled WGS sequence"/>
</dbReference>
<keyword evidence="6 7" id="KW-0472">Membrane</keyword>
<dbReference type="OrthoDB" id="9811476at2"/>
<gene>
    <name evidence="9" type="ORF">FHX44_114489</name>
</gene>
<feature type="transmembrane region" description="Helical" evidence="7">
    <location>
        <begin position="99"/>
        <end position="121"/>
    </location>
</feature>
<evidence type="ECO:0000313" key="9">
    <source>
        <dbReference type="EMBL" id="TWF78566.1"/>
    </source>
</evidence>
<dbReference type="PANTHER" id="PTHR40074">
    <property type="entry name" value="O-ACETYLTRANSFERASE WECH"/>
    <property type="match status" value="1"/>
</dbReference>
<feature type="transmembrane region" description="Helical" evidence="7">
    <location>
        <begin position="30"/>
        <end position="48"/>
    </location>
</feature>
<comment type="subcellular location">
    <subcellularLocation>
        <location evidence="1">Cell membrane</location>
        <topology evidence="1">Multi-pass membrane protein</topology>
    </subcellularLocation>
</comment>
<keyword evidence="4 7" id="KW-0812">Transmembrane</keyword>
<feature type="domain" description="Acyltransferase 3" evidence="8">
    <location>
        <begin position="26"/>
        <end position="327"/>
    </location>
</feature>
<evidence type="ECO:0000256" key="6">
    <source>
        <dbReference type="ARBA" id="ARBA00023136"/>
    </source>
</evidence>
<evidence type="ECO:0000256" key="4">
    <source>
        <dbReference type="ARBA" id="ARBA00022692"/>
    </source>
</evidence>
<proteinExistence type="inferred from homology"/>
<evidence type="ECO:0000256" key="2">
    <source>
        <dbReference type="ARBA" id="ARBA00007400"/>
    </source>
</evidence>
<dbReference type="PANTHER" id="PTHR40074:SF4">
    <property type="entry name" value="INNER MEMBRANE PROTEIN YCFT"/>
    <property type="match status" value="1"/>
</dbReference>